<feature type="transmembrane region" description="Helical" evidence="2">
    <location>
        <begin position="20"/>
        <end position="46"/>
    </location>
</feature>
<feature type="compositionally biased region" description="Basic and acidic residues" evidence="1">
    <location>
        <begin position="67"/>
        <end position="80"/>
    </location>
</feature>
<keyword evidence="2" id="KW-1133">Transmembrane helix</keyword>
<protein>
    <submittedName>
        <fullName evidence="3">Uncharacterized protein</fullName>
    </submittedName>
</protein>
<feature type="region of interest" description="Disordered" evidence="1">
    <location>
        <begin position="56"/>
        <end position="86"/>
    </location>
</feature>
<sequence length="86" mass="9446">MPSSNGESSERERRPKAFEVNLSGGFILLSIALAATVAFSVGVVVLNAHINRAYSNGTKMPEDLESEEHFPRDFDRHDEGGLQDEV</sequence>
<evidence type="ECO:0000313" key="3">
    <source>
        <dbReference type="EMBL" id="EJK69941.1"/>
    </source>
</evidence>
<keyword evidence="2" id="KW-0812">Transmembrane</keyword>
<dbReference type="Proteomes" id="UP000266841">
    <property type="component" value="Unassembled WGS sequence"/>
</dbReference>
<reference evidence="3 4" key="1">
    <citation type="journal article" date="2012" name="Genome Biol.">
        <title>Genome and low-iron response of an oceanic diatom adapted to chronic iron limitation.</title>
        <authorList>
            <person name="Lommer M."/>
            <person name="Specht M."/>
            <person name="Roy A.S."/>
            <person name="Kraemer L."/>
            <person name="Andreson R."/>
            <person name="Gutowska M.A."/>
            <person name="Wolf J."/>
            <person name="Bergner S.V."/>
            <person name="Schilhabel M.B."/>
            <person name="Klostermeier U.C."/>
            <person name="Beiko R.G."/>
            <person name="Rosenstiel P."/>
            <person name="Hippler M."/>
            <person name="Laroche J."/>
        </authorList>
    </citation>
    <scope>NUCLEOTIDE SEQUENCE [LARGE SCALE GENOMIC DNA]</scope>
    <source>
        <strain evidence="3 4">CCMP1005</strain>
    </source>
</reference>
<keyword evidence="2" id="KW-0472">Membrane</keyword>
<gene>
    <name evidence="3" type="ORF">THAOC_08753</name>
</gene>
<organism evidence="3 4">
    <name type="scientific">Thalassiosira oceanica</name>
    <name type="common">Marine diatom</name>
    <dbReference type="NCBI Taxonomy" id="159749"/>
    <lineage>
        <taxon>Eukaryota</taxon>
        <taxon>Sar</taxon>
        <taxon>Stramenopiles</taxon>
        <taxon>Ochrophyta</taxon>
        <taxon>Bacillariophyta</taxon>
        <taxon>Coscinodiscophyceae</taxon>
        <taxon>Thalassiosirophycidae</taxon>
        <taxon>Thalassiosirales</taxon>
        <taxon>Thalassiosiraceae</taxon>
        <taxon>Thalassiosira</taxon>
    </lineage>
</organism>
<evidence type="ECO:0000313" key="4">
    <source>
        <dbReference type="Proteomes" id="UP000266841"/>
    </source>
</evidence>
<evidence type="ECO:0000256" key="2">
    <source>
        <dbReference type="SAM" id="Phobius"/>
    </source>
</evidence>
<accession>K0T934</accession>
<proteinExistence type="predicted"/>
<dbReference type="EMBL" id="AGNL01009339">
    <property type="protein sequence ID" value="EJK69941.1"/>
    <property type="molecule type" value="Genomic_DNA"/>
</dbReference>
<name>K0T934_THAOC</name>
<evidence type="ECO:0000256" key="1">
    <source>
        <dbReference type="SAM" id="MobiDB-lite"/>
    </source>
</evidence>
<keyword evidence="4" id="KW-1185">Reference proteome</keyword>
<comment type="caution">
    <text evidence="3">The sequence shown here is derived from an EMBL/GenBank/DDBJ whole genome shotgun (WGS) entry which is preliminary data.</text>
</comment>
<dbReference type="AlphaFoldDB" id="K0T934"/>